<gene>
    <name evidence="2" type="ORF">BJ964_004230</name>
</gene>
<feature type="region of interest" description="Disordered" evidence="1">
    <location>
        <begin position="154"/>
        <end position="205"/>
    </location>
</feature>
<name>A0A7W7HGD9_9ACTN</name>
<organism evidence="2 3">
    <name type="scientific">Actinoplanes lobatus</name>
    <dbReference type="NCBI Taxonomy" id="113568"/>
    <lineage>
        <taxon>Bacteria</taxon>
        <taxon>Bacillati</taxon>
        <taxon>Actinomycetota</taxon>
        <taxon>Actinomycetes</taxon>
        <taxon>Micromonosporales</taxon>
        <taxon>Micromonosporaceae</taxon>
        <taxon>Actinoplanes</taxon>
    </lineage>
</organism>
<reference evidence="2 3" key="1">
    <citation type="submission" date="2020-08" db="EMBL/GenBank/DDBJ databases">
        <title>Sequencing the genomes of 1000 actinobacteria strains.</title>
        <authorList>
            <person name="Klenk H.-P."/>
        </authorList>
    </citation>
    <scope>NUCLEOTIDE SEQUENCE [LARGE SCALE GENOMIC DNA]</scope>
    <source>
        <strain evidence="2 3">DSM 43150</strain>
    </source>
</reference>
<feature type="compositionally biased region" description="Pro residues" evidence="1">
    <location>
        <begin position="185"/>
        <end position="199"/>
    </location>
</feature>
<dbReference type="EMBL" id="JACHNC010000001">
    <property type="protein sequence ID" value="MBB4750069.1"/>
    <property type="molecule type" value="Genomic_DNA"/>
</dbReference>
<evidence type="ECO:0000256" key="1">
    <source>
        <dbReference type="SAM" id="MobiDB-lite"/>
    </source>
</evidence>
<dbReference type="Proteomes" id="UP000590511">
    <property type="component" value="Unassembled WGS sequence"/>
</dbReference>
<protein>
    <submittedName>
        <fullName evidence="2">Uncharacterized protein</fullName>
    </submittedName>
</protein>
<feature type="region of interest" description="Disordered" evidence="1">
    <location>
        <begin position="1"/>
        <end position="23"/>
    </location>
</feature>
<feature type="compositionally biased region" description="Basic residues" evidence="1">
    <location>
        <begin position="12"/>
        <end position="23"/>
    </location>
</feature>
<feature type="compositionally biased region" description="Basic residues" evidence="1">
    <location>
        <begin position="171"/>
        <end position="180"/>
    </location>
</feature>
<accession>A0A7W7HGD9</accession>
<evidence type="ECO:0000313" key="3">
    <source>
        <dbReference type="Proteomes" id="UP000590511"/>
    </source>
</evidence>
<proteinExistence type="predicted"/>
<sequence>MDRSGGRAWGYGRRRSGRRGGRRCPPYRRGWRVFGEIGLRPGDQLVPRAESRRPVLGDTPERFACFMPVPELLSDDAQIMGDVQHERISVTEPPLPGRVGVLQHPAGAHRIVDPQIDPGELPLSGEHVRFVLPELLPPELDSPFKQHLGRVEVARGDQTTGPLEGRSERGRLRHVRHAARSSRPTPHPIPVTVPTPTSTPPGSRI</sequence>
<comment type="caution">
    <text evidence="2">The sequence shown here is derived from an EMBL/GenBank/DDBJ whole genome shotgun (WGS) entry which is preliminary data.</text>
</comment>
<dbReference type="AlphaFoldDB" id="A0A7W7HGD9"/>
<evidence type="ECO:0000313" key="2">
    <source>
        <dbReference type="EMBL" id="MBB4750069.1"/>
    </source>
</evidence>